<dbReference type="Proteomes" id="UP000028702">
    <property type="component" value="Unassembled WGS sequence"/>
</dbReference>
<dbReference type="InterPro" id="IPR032710">
    <property type="entry name" value="NTF2-like_dom_sf"/>
</dbReference>
<keyword evidence="1 5" id="KW-0812">Transmembrane</keyword>
<dbReference type="EMBL" id="BBIO01000001">
    <property type="protein sequence ID" value="GAK43527.1"/>
    <property type="molecule type" value="Genomic_DNA"/>
</dbReference>
<dbReference type="AlphaFoldDB" id="A0A081B659"/>
<evidence type="ECO:0000256" key="1">
    <source>
        <dbReference type="ARBA" id="ARBA00022692"/>
    </source>
</evidence>
<evidence type="ECO:0000256" key="3">
    <source>
        <dbReference type="ARBA" id="ARBA00023136"/>
    </source>
</evidence>
<dbReference type="Pfam" id="PF04335">
    <property type="entry name" value="VirB8"/>
    <property type="match status" value="1"/>
</dbReference>
<gene>
    <name evidence="7" type="ORF">M2A_0026</name>
</gene>
<dbReference type="STRING" id="1333998.M2A_0026"/>
<evidence type="ECO:0000256" key="2">
    <source>
        <dbReference type="ARBA" id="ARBA00022989"/>
    </source>
</evidence>
<evidence type="ECO:0000256" key="5">
    <source>
        <dbReference type="SAM" id="Phobius"/>
    </source>
</evidence>
<comment type="caution">
    <text evidence="7">The sequence shown here is derived from an EMBL/GenBank/DDBJ whole genome shotgun (WGS) entry which is preliminary data.</text>
</comment>
<organism evidence="7 8">
    <name type="scientific">Tepidicaulis marinus</name>
    <dbReference type="NCBI Taxonomy" id="1333998"/>
    <lineage>
        <taxon>Bacteria</taxon>
        <taxon>Pseudomonadati</taxon>
        <taxon>Pseudomonadota</taxon>
        <taxon>Alphaproteobacteria</taxon>
        <taxon>Hyphomicrobiales</taxon>
        <taxon>Parvibaculaceae</taxon>
        <taxon>Tepidicaulis</taxon>
    </lineage>
</organism>
<dbReference type="GO" id="GO:0016020">
    <property type="term" value="C:membrane"/>
    <property type="evidence" value="ECO:0007669"/>
    <property type="project" value="InterPro"/>
</dbReference>
<dbReference type="eggNOG" id="ENOG5030IQF">
    <property type="taxonomic scope" value="Bacteria"/>
</dbReference>
<name>A0A081B659_9HYPH</name>
<dbReference type="GO" id="GO:0012505">
    <property type="term" value="C:endomembrane system"/>
    <property type="evidence" value="ECO:0007669"/>
    <property type="project" value="UniProtKB-SubCell"/>
</dbReference>
<keyword evidence="8" id="KW-1185">Reference proteome</keyword>
<accession>A0A081B659</accession>
<dbReference type="Gene3D" id="3.10.450.230">
    <property type="entry name" value="VirB8 protein"/>
    <property type="match status" value="1"/>
</dbReference>
<keyword evidence="2 5" id="KW-1133">Transmembrane helix</keyword>
<comment type="subcellular location">
    <subcellularLocation>
        <location evidence="4">Endomembrane system</location>
        <topology evidence="4">Single-pass membrane protein</topology>
    </subcellularLocation>
</comment>
<dbReference type="RefSeq" id="WP_045441536.1">
    <property type="nucleotide sequence ID" value="NZ_BBIO01000001.1"/>
</dbReference>
<evidence type="ECO:0000313" key="7">
    <source>
        <dbReference type="EMBL" id="GAK43527.1"/>
    </source>
</evidence>
<feature type="transmembrane region" description="Helical" evidence="5">
    <location>
        <begin position="37"/>
        <end position="56"/>
    </location>
</feature>
<sequence length="223" mass="25330">MMPVSPHGAVLEADPFAFQAAHRRLAWMLRLSAGTNIVLGAAVTVLVSMFSVMLPLKETEIALIRTDPADDRIYRVEPITRQTEGFDLLMESMARRYVQLVLAIDPVTSTERYREASRMTDRALSERLRKERIETDEVRDAIASGLTREIRVESVDGITSFGRDYKFAVDFTQVDTRGAETVQRKKLRAYLSMTTRPREVKEEDKYMNPLGVVVTAMTLKERG</sequence>
<evidence type="ECO:0000256" key="4">
    <source>
        <dbReference type="ARBA" id="ARBA00037847"/>
    </source>
</evidence>
<proteinExistence type="predicted"/>
<dbReference type="InterPro" id="IPR007430">
    <property type="entry name" value="VirB8"/>
</dbReference>
<feature type="domain" description="Bacterial virulence protein VirB8" evidence="6">
    <location>
        <begin position="37"/>
        <end position="216"/>
    </location>
</feature>
<evidence type="ECO:0000313" key="8">
    <source>
        <dbReference type="Proteomes" id="UP000028702"/>
    </source>
</evidence>
<dbReference type="SUPFAM" id="SSF54427">
    <property type="entry name" value="NTF2-like"/>
    <property type="match status" value="1"/>
</dbReference>
<reference evidence="7 8" key="1">
    <citation type="submission" date="2014-07" db="EMBL/GenBank/DDBJ databases">
        <title>Tepidicaulis marinum gen. nov., sp. nov., a novel marine bacterium denitrifying nitrate to nitrous oxide strictly under microaerobic conditions.</title>
        <authorList>
            <person name="Takeuchi M."/>
            <person name="Yamagishi T."/>
            <person name="Kamagata Y."/>
            <person name="Oshima K."/>
            <person name="Hattori M."/>
            <person name="Katayama T."/>
            <person name="Hanada S."/>
            <person name="Tamaki H."/>
            <person name="Marumo K."/>
            <person name="Maeda H."/>
            <person name="Nedachi M."/>
            <person name="Iwasaki W."/>
            <person name="Suwa Y."/>
            <person name="Sakata S."/>
        </authorList>
    </citation>
    <scope>NUCLEOTIDE SEQUENCE [LARGE SCALE GENOMIC DNA]</scope>
    <source>
        <strain evidence="7 8">MA2</strain>
    </source>
</reference>
<keyword evidence="3 5" id="KW-0472">Membrane</keyword>
<evidence type="ECO:0000259" key="6">
    <source>
        <dbReference type="Pfam" id="PF04335"/>
    </source>
</evidence>
<protein>
    <submittedName>
        <fullName evidence="7">Conserved protein</fullName>
    </submittedName>
</protein>